<proteinExistence type="predicted"/>
<dbReference type="EMBL" id="VXIV02003480">
    <property type="protein sequence ID" value="KAF6016724.1"/>
    <property type="molecule type" value="Genomic_DNA"/>
</dbReference>
<comment type="caution">
    <text evidence="1">The sequence shown here is derived from an EMBL/GenBank/DDBJ whole genome shotgun (WGS) entry which is preliminary data.</text>
</comment>
<accession>A0A7J7ITJ5</accession>
<evidence type="ECO:0000313" key="2">
    <source>
        <dbReference type="Proteomes" id="UP000593567"/>
    </source>
</evidence>
<sequence length="72" mass="8287">MMGSQKIIFYINPTKINLRLLCNEKKKYPGEIIPTYACLATGASAMEVEDFISRSYIQRVTLTRRKKPCQQS</sequence>
<organism evidence="1 2">
    <name type="scientific">Bugula neritina</name>
    <name type="common">Brown bryozoan</name>
    <name type="synonym">Sertularia neritina</name>
    <dbReference type="NCBI Taxonomy" id="10212"/>
    <lineage>
        <taxon>Eukaryota</taxon>
        <taxon>Metazoa</taxon>
        <taxon>Spiralia</taxon>
        <taxon>Lophotrochozoa</taxon>
        <taxon>Bryozoa</taxon>
        <taxon>Gymnolaemata</taxon>
        <taxon>Cheilostomatida</taxon>
        <taxon>Flustrina</taxon>
        <taxon>Buguloidea</taxon>
        <taxon>Bugulidae</taxon>
        <taxon>Bugula</taxon>
    </lineage>
</organism>
<evidence type="ECO:0000313" key="1">
    <source>
        <dbReference type="EMBL" id="KAF6016724.1"/>
    </source>
</evidence>
<keyword evidence="2" id="KW-1185">Reference proteome</keyword>
<reference evidence="1" key="1">
    <citation type="submission" date="2020-06" db="EMBL/GenBank/DDBJ databases">
        <title>Draft genome of Bugula neritina, a colonial animal packing powerful symbionts and potential medicines.</title>
        <authorList>
            <person name="Rayko M."/>
        </authorList>
    </citation>
    <scope>NUCLEOTIDE SEQUENCE [LARGE SCALE GENOMIC DNA]</scope>
    <source>
        <strain evidence="1">Kwan_BN1</strain>
    </source>
</reference>
<dbReference type="Proteomes" id="UP000593567">
    <property type="component" value="Unassembled WGS sequence"/>
</dbReference>
<dbReference type="AlphaFoldDB" id="A0A7J7ITJ5"/>
<protein>
    <submittedName>
        <fullName evidence="1">Uncharacterized protein</fullName>
    </submittedName>
</protein>
<gene>
    <name evidence="1" type="ORF">EB796_024966</name>
</gene>
<name>A0A7J7ITJ5_BUGNE</name>